<dbReference type="Proteomes" id="UP000489600">
    <property type="component" value="Unassembled WGS sequence"/>
</dbReference>
<evidence type="ECO:0000313" key="3">
    <source>
        <dbReference type="Proteomes" id="UP000489600"/>
    </source>
</evidence>
<dbReference type="EMBL" id="CABITT030000002">
    <property type="protein sequence ID" value="VVA94265.1"/>
    <property type="molecule type" value="Genomic_DNA"/>
</dbReference>
<gene>
    <name evidence="2" type="ORF">ANE_LOCUS4710</name>
</gene>
<accession>A0A565B0G6</accession>
<feature type="region of interest" description="Disordered" evidence="1">
    <location>
        <begin position="98"/>
        <end position="123"/>
    </location>
</feature>
<sequence length="123" mass="13989">MVSGVLRSYLAQWTESKTLKGDSKRKLDREKLAKKLGHELMKTLAEGFEDVSCMRKGAVLEKGLNVFVSFVDCYKEHRCSYMYMRFLHFQMGSQIHEPHGSDLPEVPSSLTTCGEAQTARQGR</sequence>
<reference evidence="2" key="1">
    <citation type="submission" date="2019-07" db="EMBL/GenBank/DDBJ databases">
        <authorList>
            <person name="Dittberner H."/>
        </authorList>
    </citation>
    <scope>NUCLEOTIDE SEQUENCE [LARGE SCALE GENOMIC DNA]</scope>
</reference>
<evidence type="ECO:0000256" key="1">
    <source>
        <dbReference type="SAM" id="MobiDB-lite"/>
    </source>
</evidence>
<evidence type="ECO:0000313" key="2">
    <source>
        <dbReference type="EMBL" id="VVA94265.1"/>
    </source>
</evidence>
<comment type="caution">
    <text evidence="2">The sequence shown here is derived from an EMBL/GenBank/DDBJ whole genome shotgun (WGS) entry which is preliminary data.</text>
</comment>
<protein>
    <submittedName>
        <fullName evidence="2">Uncharacterized protein</fullName>
    </submittedName>
</protein>
<feature type="compositionally biased region" description="Polar residues" evidence="1">
    <location>
        <begin position="108"/>
        <end position="123"/>
    </location>
</feature>
<organism evidence="2 3">
    <name type="scientific">Arabis nemorensis</name>
    <dbReference type="NCBI Taxonomy" id="586526"/>
    <lineage>
        <taxon>Eukaryota</taxon>
        <taxon>Viridiplantae</taxon>
        <taxon>Streptophyta</taxon>
        <taxon>Embryophyta</taxon>
        <taxon>Tracheophyta</taxon>
        <taxon>Spermatophyta</taxon>
        <taxon>Magnoliopsida</taxon>
        <taxon>eudicotyledons</taxon>
        <taxon>Gunneridae</taxon>
        <taxon>Pentapetalae</taxon>
        <taxon>rosids</taxon>
        <taxon>malvids</taxon>
        <taxon>Brassicales</taxon>
        <taxon>Brassicaceae</taxon>
        <taxon>Arabideae</taxon>
        <taxon>Arabis</taxon>
    </lineage>
</organism>
<name>A0A565B0G6_9BRAS</name>
<proteinExistence type="predicted"/>
<dbReference type="AlphaFoldDB" id="A0A565B0G6"/>
<keyword evidence="3" id="KW-1185">Reference proteome</keyword>